<evidence type="ECO:0000313" key="2">
    <source>
        <dbReference type="EMBL" id="KAJ9558611.1"/>
    </source>
</evidence>
<evidence type="ECO:0000259" key="1">
    <source>
        <dbReference type="Pfam" id="PF24626"/>
    </source>
</evidence>
<accession>A0AA38TNH6</accession>
<comment type="caution">
    <text evidence="2">The sequence shown here is derived from an EMBL/GenBank/DDBJ whole genome shotgun (WGS) entry which is preliminary data.</text>
</comment>
<evidence type="ECO:0000313" key="3">
    <source>
        <dbReference type="Proteomes" id="UP001172457"/>
    </source>
</evidence>
<dbReference type="AlphaFoldDB" id="A0AA38TNH6"/>
<feature type="domain" description="Tf2-1-like SH3-like" evidence="1">
    <location>
        <begin position="15"/>
        <end position="55"/>
    </location>
</feature>
<proteinExistence type="predicted"/>
<gene>
    <name evidence="2" type="ORF">OSB04_013225</name>
</gene>
<dbReference type="InterPro" id="IPR056924">
    <property type="entry name" value="SH3_Tf2-1"/>
</dbReference>
<keyword evidence="3" id="KW-1185">Reference proteome</keyword>
<protein>
    <recommendedName>
        <fullName evidence="1">Tf2-1-like SH3-like domain-containing protein</fullName>
    </recommendedName>
</protein>
<reference evidence="2" key="1">
    <citation type="submission" date="2023-03" db="EMBL/GenBank/DDBJ databases">
        <title>Chromosome-scale reference genome and RAD-based genetic map of yellow starthistle (Centaurea solstitialis) reveal putative structural variation and QTLs associated with invader traits.</title>
        <authorList>
            <person name="Reatini B."/>
            <person name="Cang F.A."/>
            <person name="Jiang Q."/>
            <person name="Mckibben M.T.W."/>
            <person name="Barker M.S."/>
            <person name="Rieseberg L.H."/>
            <person name="Dlugosch K.M."/>
        </authorList>
    </citation>
    <scope>NUCLEOTIDE SEQUENCE</scope>
    <source>
        <strain evidence="2">CAN-66</strain>
        <tissue evidence="2">Leaf</tissue>
    </source>
</reference>
<organism evidence="2 3">
    <name type="scientific">Centaurea solstitialis</name>
    <name type="common">yellow star-thistle</name>
    <dbReference type="NCBI Taxonomy" id="347529"/>
    <lineage>
        <taxon>Eukaryota</taxon>
        <taxon>Viridiplantae</taxon>
        <taxon>Streptophyta</taxon>
        <taxon>Embryophyta</taxon>
        <taxon>Tracheophyta</taxon>
        <taxon>Spermatophyta</taxon>
        <taxon>Magnoliopsida</taxon>
        <taxon>eudicotyledons</taxon>
        <taxon>Gunneridae</taxon>
        <taxon>Pentapetalae</taxon>
        <taxon>asterids</taxon>
        <taxon>campanulids</taxon>
        <taxon>Asterales</taxon>
        <taxon>Asteraceae</taxon>
        <taxon>Carduoideae</taxon>
        <taxon>Cardueae</taxon>
        <taxon>Centaureinae</taxon>
        <taxon>Centaurea</taxon>
    </lineage>
</organism>
<dbReference type="Pfam" id="PF24626">
    <property type="entry name" value="SH3_Tf2-1"/>
    <property type="match status" value="1"/>
</dbReference>
<dbReference type="PANTHER" id="PTHR46148:SF52">
    <property type="entry name" value="OS04G0603800 PROTEIN"/>
    <property type="match status" value="1"/>
</dbReference>
<name>A0AA38TNH6_9ASTR</name>
<dbReference type="PANTHER" id="PTHR46148">
    <property type="entry name" value="CHROMO DOMAIN-CONTAINING PROTEIN"/>
    <property type="match status" value="1"/>
</dbReference>
<dbReference type="EMBL" id="JARYMX010000003">
    <property type="protein sequence ID" value="KAJ9558611.1"/>
    <property type="molecule type" value="Genomic_DNA"/>
</dbReference>
<dbReference type="Proteomes" id="UP001172457">
    <property type="component" value="Chromosome 3"/>
</dbReference>
<sequence length="220" mass="25354">MKSNPFHSIPTNQTDPKYFGLFEIIAKVGKVAYTLKLPPKASIHPTFHVSLLKQHFGPAPTFGNNLTEKVFECVIDKRVIKRQNIPVIEWLIQLGTWEKAVEMEKLYPISDPWGQGSSHWEGNDTIMSLEELGLGTIRSLMIIKLLAYVDFPFIRPHVSVALHVHFLFSQSLYLKSIGIIRNNCYYYVRLTTGIWREVMFPYNLCCVQWMACEGDIWGFT</sequence>